<feature type="compositionally biased region" description="Pro residues" evidence="15">
    <location>
        <begin position="17"/>
        <end position="27"/>
    </location>
</feature>
<dbReference type="Pfam" id="PF01717">
    <property type="entry name" value="Meth_synt_2"/>
    <property type="match status" value="1"/>
</dbReference>
<dbReference type="InterPro" id="IPR006276">
    <property type="entry name" value="Cobalamin-indep_Met_synthase"/>
</dbReference>
<dbReference type="FunFam" id="3.20.20.210:FF:000003">
    <property type="entry name" value="5-methyltetrahydropteroyltriglutamate--homocysteine methyltransferase"/>
    <property type="match status" value="1"/>
</dbReference>
<evidence type="ECO:0000256" key="1">
    <source>
        <dbReference type="ARBA" id="ARBA00002777"/>
    </source>
</evidence>
<feature type="binding site" evidence="12">
    <location>
        <position position="164"/>
    </location>
    <ligand>
        <name>5-methyltetrahydropteroyltri-L-glutamate</name>
        <dbReference type="ChEBI" id="CHEBI:58207"/>
    </ligand>
</feature>
<feature type="binding site" evidence="12">
    <location>
        <position position="66"/>
    </location>
    <ligand>
        <name>5-methyltetrahydropteroyltri-L-glutamate</name>
        <dbReference type="ChEBI" id="CHEBI:58207"/>
    </ligand>
</feature>
<dbReference type="CDD" id="cd03312">
    <property type="entry name" value="CIMS_N_terminal_like"/>
    <property type="match status" value="1"/>
</dbReference>
<reference evidence="18 19" key="1">
    <citation type="submission" date="2024-04" db="EMBL/GenBank/DDBJ databases">
        <title>Genome assembly C_amara_ONT_v2.</title>
        <authorList>
            <person name="Yant L."/>
            <person name="Moore C."/>
            <person name="Slenker M."/>
        </authorList>
    </citation>
    <scope>NUCLEOTIDE SEQUENCE [LARGE SCALE GENOMIC DNA]</scope>
    <source>
        <tissue evidence="18">Leaf</tissue>
    </source>
</reference>
<dbReference type="InterPro" id="IPR013215">
    <property type="entry name" value="Cbl-indep_Met_Synth_N"/>
</dbReference>
<dbReference type="EC" id="2.1.1.14" evidence="4"/>
<comment type="caution">
    <text evidence="18">The sequence shown here is derived from an EMBL/GenBank/DDBJ whole genome shotgun (WGS) entry which is preliminary data.</text>
</comment>
<organism evidence="18 19">
    <name type="scientific">Cardamine amara subsp. amara</name>
    <dbReference type="NCBI Taxonomy" id="228776"/>
    <lineage>
        <taxon>Eukaryota</taxon>
        <taxon>Viridiplantae</taxon>
        <taxon>Streptophyta</taxon>
        <taxon>Embryophyta</taxon>
        <taxon>Tracheophyta</taxon>
        <taxon>Spermatophyta</taxon>
        <taxon>Magnoliopsida</taxon>
        <taxon>eudicotyledons</taxon>
        <taxon>Gunneridae</taxon>
        <taxon>Pentapetalae</taxon>
        <taxon>rosids</taxon>
        <taxon>malvids</taxon>
        <taxon>Brassicales</taxon>
        <taxon>Brassicaceae</taxon>
        <taxon>Cardamineae</taxon>
        <taxon>Cardamine</taxon>
    </lineage>
</organism>
<dbReference type="PIRSF" id="PIRSF000382">
    <property type="entry name" value="MeTrfase_B12_ind"/>
    <property type="match status" value="1"/>
</dbReference>
<feature type="binding site" evidence="13">
    <location>
        <position position="719"/>
    </location>
    <ligand>
        <name>Zn(2+)</name>
        <dbReference type="ChEBI" id="CHEBI:29105"/>
        <label>1</label>
        <note>catalytic</note>
    </ligand>
</feature>
<dbReference type="NCBIfam" id="TIGR01371">
    <property type="entry name" value="met_syn_B12ind"/>
    <property type="match status" value="1"/>
</dbReference>
<feature type="active site" description="Proton donor" evidence="14">
    <location>
        <position position="749"/>
    </location>
</feature>
<comment type="cofactor">
    <cofactor evidence="13">
        <name>Zn(2+)</name>
        <dbReference type="ChEBI" id="CHEBI:29105"/>
    </cofactor>
    <text evidence="13">Binds 2 Zn(2+) ions per subunit.</text>
</comment>
<sequence length="812" mass="90511">MGQLALQRLPPVASLPKRPPSLPPPSSASPSLPCTTASRRPRFYVARAMSSHIVGYPRIGPKRELKFALESFWDGKTGVDDLQNVAANLRKSIWKHMADARIKYIPSNTFSYYDQMLDTTAMLGAVPPRYNWEGGEIGFDLYFSMARGNASVPAMEMTKWFDTNYHYIVPELGPDVNFSYASHKAVVEFKEAKALGLDTVPVLIGPMTYLLLSKPAKGVEKSFCLLSLIDKILPVYKEVLADLKAAGARWIQFDEPILVMDLDTSQLQAFSDAYSYMESSLAGLNVLIATYFADVPAEAYKTLMSLKCVTGFGFDLVRGLETIDLIKVNFPRGKLLFAGVVDGRNIWANDLSASLKTLQTLEDIVGKEKVVVSTSCSLLHTAVDLVNEIKLDKELKSWLAFAAQKVIEVNALAKSFSGAKDEALFASNSIRQASRRSSPRVTNAAVQQDVATIKKSDHRRSTEVSVRLQAQQKKLNLPALPTTTIGSFPQTADLRRIRREFKAKKVSDIDYVQTIKEEYEKVVKLQEELGIDVLVHGEAERNDMVEFFGEQLSGFAFTSNGWVQSYGSRCVKPPIIFGDVTRPKAMTVFWSSMAQKMTQRPMKGMLTGPVTILNWSFVRNDQPRHETCFQIALAIKDEVEDLEKAGVTIIQIDEAALREGLPLRKSEQKFYLDWAVHAFRITNCGVQDTTQIHTHMCYSNFNDIIHSIIDMDADVITIENSRSDEKLLSVFHEGVKYGAGIGPGVYDIHSPRIPSAEEIAERINKMLAVLDSKVLWVNPDCGLKTRKYSEVKSALSNMVSAAKLIRSQLNKS</sequence>
<comment type="similarity">
    <text evidence="3">Belongs to the vitamin-B12 independent methionine synthase family.</text>
</comment>
<dbReference type="InterPro" id="IPR038071">
    <property type="entry name" value="UROD/MetE-like_sf"/>
</dbReference>
<comment type="catalytic activity">
    <reaction evidence="11">
        <text>5-methyltetrahydropteroyltri-L-glutamate + L-homocysteine = tetrahydropteroyltri-L-glutamate + L-methionine</text>
        <dbReference type="Rhea" id="RHEA:21196"/>
        <dbReference type="ChEBI" id="CHEBI:57844"/>
        <dbReference type="ChEBI" id="CHEBI:58140"/>
        <dbReference type="ChEBI" id="CHEBI:58199"/>
        <dbReference type="ChEBI" id="CHEBI:58207"/>
        <dbReference type="EC" id="2.1.1.14"/>
    </reaction>
</comment>
<feature type="binding site" evidence="12">
    <location>
        <begin position="485"/>
        <end position="487"/>
    </location>
    <ligand>
        <name>L-homocysteine</name>
        <dbReference type="ChEBI" id="CHEBI:58199"/>
    </ligand>
</feature>
<dbReference type="HAMAP" id="MF_00172">
    <property type="entry name" value="Meth_synth"/>
    <property type="match status" value="1"/>
</dbReference>
<keyword evidence="9 13" id="KW-0862">Zinc</keyword>
<keyword evidence="6" id="KW-0028">Amino-acid biosynthesis</keyword>
<dbReference type="Gene3D" id="3.20.20.210">
    <property type="match status" value="2"/>
</dbReference>
<name>A0ABD0ZNV8_CARAN</name>
<evidence type="ECO:0000256" key="13">
    <source>
        <dbReference type="PIRSR" id="PIRSR000382-2"/>
    </source>
</evidence>
<feature type="binding site" evidence="12">
    <location>
        <position position="538"/>
    </location>
    <ligand>
        <name>L-methionine</name>
        <dbReference type="ChEBI" id="CHEBI:57844"/>
    </ligand>
</feature>
<evidence type="ECO:0000256" key="2">
    <source>
        <dbReference type="ARBA" id="ARBA00004681"/>
    </source>
</evidence>
<feature type="binding site" evidence="13">
    <location>
        <position position="781"/>
    </location>
    <ligand>
        <name>Zn(2+)</name>
        <dbReference type="ChEBI" id="CHEBI:29105"/>
        <label>1</label>
        <note>catalytic</note>
    </ligand>
</feature>
<dbReference type="EMBL" id="JBANAX010000904">
    <property type="protein sequence ID" value="KAL1189055.1"/>
    <property type="molecule type" value="Genomic_DNA"/>
</dbReference>
<dbReference type="PANTHER" id="PTHR30519">
    <property type="entry name" value="5-METHYLTETRAHYDROPTEROYLTRIGLUTAMATE--HOMOCYSTEINE METHYLTRANSFERASE"/>
    <property type="match status" value="1"/>
</dbReference>
<protein>
    <recommendedName>
        <fullName evidence="4">5-methyltetrahydropteroyltriglutamate--homocysteine S-methyltransferase</fullName>
        <ecNumber evidence="4">2.1.1.14</ecNumber>
    </recommendedName>
</protein>
<feature type="binding site" evidence="13">
    <location>
        <position position="706"/>
    </location>
    <ligand>
        <name>Zn(2+)</name>
        <dbReference type="ChEBI" id="CHEBI:29105"/>
        <label>1</label>
        <note>catalytic</note>
    </ligand>
</feature>
<feature type="binding site" evidence="13">
    <location>
        <position position="710"/>
    </location>
    <ligand>
        <name>Zn(2+)</name>
        <dbReference type="ChEBI" id="CHEBI:29105"/>
        <label>1</label>
        <note>catalytic</note>
    </ligand>
</feature>
<evidence type="ECO:0000256" key="12">
    <source>
        <dbReference type="PIRSR" id="PIRSR000382-1"/>
    </source>
</evidence>
<keyword evidence="8 13" id="KW-0479">Metal-binding</keyword>
<dbReference type="SUPFAM" id="SSF51726">
    <property type="entry name" value="UROD/MetE-like"/>
    <property type="match status" value="2"/>
</dbReference>
<feature type="binding site" evidence="13">
    <location>
        <position position="695"/>
    </location>
    <ligand>
        <name>Zn(2+)</name>
        <dbReference type="ChEBI" id="CHEBI:29105"/>
        <label>1</label>
        <note>catalytic</note>
    </ligand>
</feature>
<evidence type="ECO:0000256" key="5">
    <source>
        <dbReference type="ARBA" id="ARBA00022603"/>
    </source>
</evidence>
<evidence type="ECO:0000313" key="18">
    <source>
        <dbReference type="EMBL" id="KAL1189055.1"/>
    </source>
</evidence>
<keyword evidence="7" id="KW-0808">Transferase</keyword>
<feature type="region of interest" description="Disordered" evidence="15">
    <location>
        <begin position="1"/>
        <end position="35"/>
    </location>
</feature>
<keyword evidence="5 18" id="KW-0489">Methyltransferase</keyword>
<evidence type="ECO:0000259" key="16">
    <source>
        <dbReference type="Pfam" id="PF01717"/>
    </source>
</evidence>
<evidence type="ECO:0000259" key="17">
    <source>
        <dbReference type="Pfam" id="PF08267"/>
    </source>
</evidence>
<evidence type="ECO:0000256" key="3">
    <source>
        <dbReference type="ARBA" id="ARBA00009553"/>
    </source>
</evidence>
<dbReference type="AlphaFoldDB" id="A0ABD0ZNV8"/>
<evidence type="ECO:0000256" key="10">
    <source>
        <dbReference type="ARBA" id="ARBA00023167"/>
    </source>
</evidence>
<dbReference type="NCBIfam" id="NF003556">
    <property type="entry name" value="PRK05222.1"/>
    <property type="match status" value="1"/>
</dbReference>
<proteinExistence type="inferred from homology"/>
<feature type="binding site" evidence="13">
    <location>
        <position position="697"/>
    </location>
    <ligand>
        <name>Zn(2+)</name>
        <dbReference type="ChEBI" id="CHEBI:29105"/>
        <label>1</label>
        <note>catalytic</note>
    </ligand>
</feature>
<dbReference type="GO" id="GO:0046872">
    <property type="term" value="F:metal ion binding"/>
    <property type="evidence" value="ECO:0007669"/>
    <property type="project" value="UniProtKB-KW"/>
</dbReference>
<feature type="binding site" evidence="12">
    <location>
        <position position="653"/>
    </location>
    <ligand>
        <name>L-methionine</name>
        <dbReference type="ChEBI" id="CHEBI:57844"/>
    </ligand>
</feature>
<comment type="pathway">
    <text evidence="2">Amino-acid biosynthesis; L-methionine biosynthesis via de novo pathway; L-methionine from L-homocysteine (MetE route): step 1/1.</text>
</comment>
<evidence type="ECO:0000256" key="11">
    <source>
        <dbReference type="ARBA" id="ARBA00048690"/>
    </source>
</evidence>
<feature type="binding site" evidence="12">
    <location>
        <begin position="569"/>
        <end position="570"/>
    </location>
    <ligand>
        <name>5-methyltetrahydropteroyltri-L-glutamate</name>
        <dbReference type="ChEBI" id="CHEBI:58207"/>
    </ligand>
</feature>
<evidence type="ECO:0000313" key="19">
    <source>
        <dbReference type="Proteomes" id="UP001558713"/>
    </source>
</evidence>
<keyword evidence="19" id="KW-1185">Reference proteome</keyword>
<feature type="domain" description="Cobalamin-independent methionine synthase MetE C-terminal/archaeal" evidence="16">
    <location>
        <begin position="480"/>
        <end position="803"/>
    </location>
</feature>
<feature type="domain" description="Cobalamin-independent methionine synthase MetE N-terminal" evidence="17">
    <location>
        <begin position="51"/>
        <end position="364"/>
    </location>
</feature>
<dbReference type="Pfam" id="PF08267">
    <property type="entry name" value="Meth_synt_1"/>
    <property type="match status" value="1"/>
</dbReference>
<evidence type="ECO:0000256" key="15">
    <source>
        <dbReference type="SAM" id="MobiDB-lite"/>
    </source>
</evidence>
<dbReference type="FunFam" id="3.20.20.210:FF:000002">
    <property type="entry name" value="5-methyltetrahydropteroyltriglutamate--homocysteine methyltransferase"/>
    <property type="match status" value="1"/>
</dbReference>
<dbReference type="GO" id="GO:0008705">
    <property type="term" value="F:methionine synthase activity"/>
    <property type="evidence" value="ECO:0007669"/>
    <property type="project" value="UniProtKB-ARBA"/>
</dbReference>
<comment type="function">
    <text evidence="1">Catalyzes the transfer of a methyl group from 5-methyltetrahydrofolate to homocysteine resulting in methionine formation.</text>
</comment>
<accession>A0ABD0ZNV8</accession>
<feature type="binding site" evidence="12">
    <location>
        <position position="653"/>
    </location>
    <ligand>
        <name>L-homocysteine</name>
        <dbReference type="ChEBI" id="CHEBI:58199"/>
    </ligand>
</feature>
<evidence type="ECO:0000256" key="9">
    <source>
        <dbReference type="ARBA" id="ARBA00022833"/>
    </source>
</evidence>
<dbReference type="CDD" id="cd03311">
    <property type="entry name" value="CIMS_C_terminal_like"/>
    <property type="match status" value="1"/>
</dbReference>
<evidence type="ECO:0000256" key="6">
    <source>
        <dbReference type="ARBA" id="ARBA00022605"/>
    </source>
</evidence>
<keyword evidence="10" id="KW-0486">Methionine biosynthesis</keyword>
<gene>
    <name evidence="18" type="ORF">V5N11_032474</name>
</gene>
<feature type="binding site" evidence="12">
    <location>
        <position position="615"/>
    </location>
    <ligand>
        <name>5-methyltetrahydropteroyltri-L-glutamate</name>
        <dbReference type="ChEBI" id="CHEBI:58207"/>
    </ligand>
</feature>
<dbReference type="GO" id="GO:0003871">
    <property type="term" value="F:5-methyltetrahydropteroyltriglutamate-homocysteine S-methyltransferase activity"/>
    <property type="evidence" value="ECO:0007669"/>
    <property type="project" value="UniProtKB-EC"/>
</dbReference>
<dbReference type="InterPro" id="IPR002629">
    <property type="entry name" value="Met_Synth_C/arc"/>
</dbReference>
<dbReference type="Proteomes" id="UP001558713">
    <property type="component" value="Unassembled WGS sequence"/>
</dbReference>
<dbReference type="GO" id="GO:0032259">
    <property type="term" value="P:methylation"/>
    <property type="evidence" value="ECO:0007669"/>
    <property type="project" value="UniProtKB-KW"/>
</dbReference>
<evidence type="ECO:0000256" key="7">
    <source>
        <dbReference type="ARBA" id="ARBA00022679"/>
    </source>
</evidence>
<feature type="binding site" evidence="12">
    <location>
        <begin position="485"/>
        <end position="487"/>
    </location>
    <ligand>
        <name>L-methionine</name>
        <dbReference type="ChEBI" id="CHEBI:57844"/>
    </ligand>
</feature>
<evidence type="ECO:0000256" key="4">
    <source>
        <dbReference type="ARBA" id="ARBA00012034"/>
    </source>
</evidence>
<evidence type="ECO:0000256" key="8">
    <source>
        <dbReference type="ARBA" id="ARBA00022723"/>
    </source>
</evidence>
<evidence type="ECO:0000256" key="14">
    <source>
        <dbReference type="PIRSR" id="PIRSR000382-3"/>
    </source>
</evidence>